<evidence type="ECO:0000313" key="10">
    <source>
        <dbReference type="Proteomes" id="UP001283361"/>
    </source>
</evidence>
<feature type="compositionally biased region" description="Polar residues" evidence="5">
    <location>
        <begin position="958"/>
        <end position="969"/>
    </location>
</feature>
<dbReference type="GO" id="GO:0007166">
    <property type="term" value="P:cell surface receptor signaling pathway"/>
    <property type="evidence" value="ECO:0007669"/>
    <property type="project" value="InterPro"/>
</dbReference>
<keyword evidence="10" id="KW-1185">Reference proteome</keyword>
<feature type="transmembrane region" description="Helical" evidence="6">
    <location>
        <begin position="799"/>
        <end position="821"/>
    </location>
</feature>
<keyword evidence="3 6" id="KW-1133">Transmembrane helix</keyword>
<feature type="transmembrane region" description="Helical" evidence="6">
    <location>
        <begin position="886"/>
        <end position="907"/>
    </location>
</feature>
<feature type="transmembrane region" description="Helical" evidence="6">
    <location>
        <begin position="841"/>
        <end position="865"/>
    </location>
</feature>
<feature type="signal peptide" evidence="7">
    <location>
        <begin position="1"/>
        <end position="21"/>
    </location>
</feature>
<name>A0AAE1AGC0_9GAST</name>
<feature type="transmembrane region" description="Helical" evidence="6">
    <location>
        <begin position="720"/>
        <end position="741"/>
    </location>
</feature>
<dbReference type="Gene3D" id="1.20.1070.10">
    <property type="entry name" value="Rhodopsin 7-helix transmembrane proteins"/>
    <property type="match status" value="1"/>
</dbReference>
<evidence type="ECO:0000256" key="5">
    <source>
        <dbReference type="SAM" id="MobiDB-lite"/>
    </source>
</evidence>
<organism evidence="9 10">
    <name type="scientific">Elysia crispata</name>
    <name type="common">lettuce slug</name>
    <dbReference type="NCBI Taxonomy" id="231223"/>
    <lineage>
        <taxon>Eukaryota</taxon>
        <taxon>Metazoa</taxon>
        <taxon>Spiralia</taxon>
        <taxon>Lophotrochozoa</taxon>
        <taxon>Mollusca</taxon>
        <taxon>Gastropoda</taxon>
        <taxon>Heterobranchia</taxon>
        <taxon>Euthyneura</taxon>
        <taxon>Panpulmonata</taxon>
        <taxon>Sacoglossa</taxon>
        <taxon>Placobranchoidea</taxon>
        <taxon>Plakobranchidae</taxon>
        <taxon>Elysia</taxon>
    </lineage>
</organism>
<evidence type="ECO:0000256" key="2">
    <source>
        <dbReference type="ARBA" id="ARBA00022692"/>
    </source>
</evidence>
<feature type="transmembrane region" description="Helical" evidence="6">
    <location>
        <begin position="913"/>
        <end position="933"/>
    </location>
</feature>
<accession>A0AAE1AGC0</accession>
<evidence type="ECO:0000256" key="6">
    <source>
        <dbReference type="SAM" id="Phobius"/>
    </source>
</evidence>
<comment type="subcellular location">
    <subcellularLocation>
        <location evidence="1">Membrane</location>
        <topology evidence="1">Multi-pass membrane protein</topology>
    </subcellularLocation>
</comment>
<feature type="transmembrane region" description="Helical" evidence="6">
    <location>
        <begin position="685"/>
        <end position="708"/>
    </location>
</feature>
<dbReference type="EMBL" id="JAWDGP010001900">
    <property type="protein sequence ID" value="KAK3787102.1"/>
    <property type="molecule type" value="Genomic_DNA"/>
</dbReference>
<dbReference type="AlphaFoldDB" id="A0AAE1AGC0"/>
<evidence type="ECO:0000256" key="3">
    <source>
        <dbReference type="ARBA" id="ARBA00022989"/>
    </source>
</evidence>
<evidence type="ECO:0000256" key="4">
    <source>
        <dbReference type="ARBA" id="ARBA00023136"/>
    </source>
</evidence>
<evidence type="ECO:0000259" key="8">
    <source>
        <dbReference type="PROSITE" id="PS50261"/>
    </source>
</evidence>
<reference evidence="9" key="1">
    <citation type="journal article" date="2023" name="G3 (Bethesda)">
        <title>A reference genome for the long-term kleptoplast-retaining sea slug Elysia crispata morphotype clarki.</title>
        <authorList>
            <person name="Eastman K.E."/>
            <person name="Pendleton A.L."/>
            <person name="Shaikh M.A."/>
            <person name="Suttiyut T."/>
            <person name="Ogas R."/>
            <person name="Tomko P."/>
            <person name="Gavelis G."/>
            <person name="Widhalm J.R."/>
            <person name="Wisecaver J.H."/>
        </authorList>
    </citation>
    <scope>NUCLEOTIDE SEQUENCE</scope>
    <source>
        <strain evidence="9">ECLA1</strain>
    </source>
</reference>
<keyword evidence="7" id="KW-0732">Signal</keyword>
<protein>
    <recommendedName>
        <fullName evidence="8">G-protein coupled receptors family 2 profile 2 domain-containing protein</fullName>
    </recommendedName>
</protein>
<dbReference type="GO" id="GO:0016020">
    <property type="term" value="C:membrane"/>
    <property type="evidence" value="ECO:0007669"/>
    <property type="project" value="UniProtKB-SubCell"/>
</dbReference>
<feature type="region of interest" description="Disordered" evidence="5">
    <location>
        <begin position="958"/>
        <end position="981"/>
    </location>
</feature>
<keyword evidence="2 6" id="KW-0812">Transmembrane</keyword>
<dbReference type="InterPro" id="IPR053231">
    <property type="entry name" value="GPCR_LN-TM7"/>
</dbReference>
<dbReference type="PANTHER" id="PTHR45902:SF1">
    <property type="entry name" value="LATROPHILIN RECEPTOR-LIKE PROTEIN A"/>
    <property type="match status" value="1"/>
</dbReference>
<dbReference type="InterPro" id="IPR017981">
    <property type="entry name" value="GPCR_2-like_7TM"/>
</dbReference>
<proteinExistence type="predicted"/>
<gene>
    <name evidence="9" type="ORF">RRG08_030265</name>
</gene>
<feature type="chain" id="PRO_5042233534" description="G-protein coupled receptors family 2 profile 2 domain-containing protein" evidence="7">
    <location>
        <begin position="22"/>
        <end position="981"/>
    </location>
</feature>
<dbReference type="PANTHER" id="PTHR45902">
    <property type="entry name" value="LATROPHILIN RECEPTOR-LIKE PROTEIN A"/>
    <property type="match status" value="1"/>
</dbReference>
<comment type="caution">
    <text evidence="9">The sequence shown here is derived from an EMBL/GenBank/DDBJ whole genome shotgun (WGS) entry which is preliminary data.</text>
</comment>
<feature type="domain" description="G-protein coupled receptors family 2 profile 2" evidence="8">
    <location>
        <begin position="683"/>
        <end position="937"/>
    </location>
</feature>
<feature type="transmembrane region" description="Helical" evidence="6">
    <location>
        <begin position="761"/>
        <end position="779"/>
    </location>
</feature>
<dbReference type="Proteomes" id="UP001283361">
    <property type="component" value="Unassembled WGS sequence"/>
</dbReference>
<evidence type="ECO:0000256" key="7">
    <source>
        <dbReference type="SAM" id="SignalP"/>
    </source>
</evidence>
<dbReference type="InterPro" id="IPR000832">
    <property type="entry name" value="GPCR_2_secretin-like"/>
</dbReference>
<keyword evidence="4 6" id="KW-0472">Membrane</keyword>
<dbReference type="GO" id="GO:0004930">
    <property type="term" value="F:G protein-coupled receptor activity"/>
    <property type="evidence" value="ECO:0007669"/>
    <property type="project" value="InterPro"/>
</dbReference>
<dbReference type="Pfam" id="PF00002">
    <property type="entry name" value="7tm_2"/>
    <property type="match status" value="1"/>
</dbReference>
<dbReference type="PROSITE" id="PS50261">
    <property type="entry name" value="G_PROTEIN_RECEP_F2_4"/>
    <property type="match status" value="1"/>
</dbReference>
<dbReference type="CDD" id="cd15039">
    <property type="entry name" value="7tmB3_Methuselah-like"/>
    <property type="match status" value="1"/>
</dbReference>
<sequence>MCSKIILLCCLLVCTCQPVFQTWDSGTEHWEDFHIRHCGMVCDNGTLKNLNQFACPYPRCFQCDCHPVCSLLDTCCPHGSVQSDGTFLRQKRKLRISSTPPPHPQQIQCMPIPFNKYSHLQVVSCPPKAYNSTAIDSSEAKHRELCTKDPDYALDLDSFLSYLDAESGLIFKNKFCALCNGYTVNNNSNFSLPNVSAEASHAKIAIPWPLNVKCSHYQELYALTSKLDFVRKASTKLKSSLCNVFYRKPPSKHHPRWCFTNPPEDYNAYIDCSEPTLSLCRDLNFTHLTVSGHKNLFCAMCKGIKPALLRYIHCSRGHSFWVTDRTPTADLSPLSLLVGLNKISGGVEKAQCKNTNSGYEWLDNKDVCRPGLCTDGKVLGDNGKCLTAIDQVRGLGYKLFLVLHPENTTTFSTEEVQSLADTIAARIMENSEEGELNMNISAWIDDDNSCRSAKLGHISVLASFVGNKSLGRGEYEEDLLERSTGDWATVIKETGKQLTLKSIMLGMGFKSLAQSNVTNETCFIALPEKLMEKKRQILRGFHSFESTVFVTPSEEIEISSSESCDSFVSNMCLTQQGWVVYRKKFSSMPPPHLQGPIWMFQDKFIDVSHSLTCPNVLMNISKSNVTVDTAEINFNYMGHMFIVNGTDHITIGNDEVLICIDAFKRLMDQVIIEGKQSTLKRVHHYLEIICISFSIVCLFLSALTYCLFPSLRSLPGLNNLSLCVTLAVAQTCLLVTARWGIEQRLPKGYCLTHAILLHYSWLSAFAWMSICCIHMFRVFRTHDNTFLDSSSDGKRFRFYCFYGFGVPALIVIANSTINAGVSRGESSGYNGNICFLDTRRSMWTLILSLLVPLSSVILTNSIMFAMTVKEISHVSQAHVNNERQGIITYLKLSTLTGLLGAVVVLAVQLDNEIFSILVSPLMALQGVFIFFSFTCNKKVQLLYLDLLQNYGKTERTTRSLTSDTKSAGSSAAYHKTKSTRV</sequence>
<evidence type="ECO:0000313" key="9">
    <source>
        <dbReference type="EMBL" id="KAK3787102.1"/>
    </source>
</evidence>
<evidence type="ECO:0000256" key="1">
    <source>
        <dbReference type="ARBA" id="ARBA00004141"/>
    </source>
</evidence>